<reference evidence="6" key="1">
    <citation type="submission" date="2020-02" db="EMBL/GenBank/DDBJ databases">
        <authorList>
            <person name="Meier V. D."/>
        </authorList>
    </citation>
    <scope>NUCLEOTIDE SEQUENCE</scope>
    <source>
        <strain evidence="6">AVDCRST_MAG66</strain>
    </source>
</reference>
<dbReference type="PROSITE" id="PS01081">
    <property type="entry name" value="HTH_TETR_1"/>
    <property type="match status" value="1"/>
</dbReference>
<name>A0A6J4NTT6_9PSEU</name>
<dbReference type="GO" id="GO:0000976">
    <property type="term" value="F:transcription cis-regulatory region binding"/>
    <property type="evidence" value="ECO:0007669"/>
    <property type="project" value="TreeGrafter"/>
</dbReference>
<keyword evidence="3" id="KW-0804">Transcription</keyword>
<evidence type="ECO:0000256" key="3">
    <source>
        <dbReference type="ARBA" id="ARBA00023163"/>
    </source>
</evidence>
<keyword evidence="2 4" id="KW-0238">DNA-binding</keyword>
<dbReference type="PROSITE" id="PS50977">
    <property type="entry name" value="HTH_TETR_2"/>
    <property type="match status" value="1"/>
</dbReference>
<dbReference type="InterPro" id="IPR050109">
    <property type="entry name" value="HTH-type_TetR-like_transc_reg"/>
</dbReference>
<sequence>MARPVKPGPSYRQKQAEATQDRIADAARGLFAAQGYGSTSIEAIAAAAGVATRTVYSAFGAKREILSRICERWLEQARAAELAGEVLAEPNPSRRLRGAAHWLCALYAAGFDVVTIFEAATDESLETRALLRSKLAGRNEVMDAMIASLDGHMRGSVAAAQAVYRALAAPGVYRELVEESGWTPEEFERWVGDALERQLLVDVEPAPRRAAGTEG</sequence>
<dbReference type="PANTHER" id="PTHR30055">
    <property type="entry name" value="HTH-TYPE TRANSCRIPTIONAL REGULATOR RUTR"/>
    <property type="match status" value="1"/>
</dbReference>
<proteinExistence type="predicted"/>
<dbReference type="Gene3D" id="1.10.357.10">
    <property type="entry name" value="Tetracycline Repressor, domain 2"/>
    <property type="match status" value="1"/>
</dbReference>
<dbReference type="SUPFAM" id="SSF46689">
    <property type="entry name" value="Homeodomain-like"/>
    <property type="match status" value="1"/>
</dbReference>
<feature type="domain" description="HTH tetR-type" evidence="5">
    <location>
        <begin position="17"/>
        <end position="77"/>
    </location>
</feature>
<protein>
    <submittedName>
        <fullName evidence="6">Transcriptional regulator, AcrR family</fullName>
    </submittedName>
</protein>
<dbReference type="Pfam" id="PF00440">
    <property type="entry name" value="TetR_N"/>
    <property type="match status" value="1"/>
</dbReference>
<keyword evidence="1" id="KW-0805">Transcription regulation</keyword>
<organism evidence="6">
    <name type="scientific">uncultured Pseudonocardia sp</name>
    <dbReference type="NCBI Taxonomy" id="211455"/>
    <lineage>
        <taxon>Bacteria</taxon>
        <taxon>Bacillati</taxon>
        <taxon>Actinomycetota</taxon>
        <taxon>Actinomycetes</taxon>
        <taxon>Pseudonocardiales</taxon>
        <taxon>Pseudonocardiaceae</taxon>
        <taxon>Pseudonocardia</taxon>
        <taxon>environmental samples</taxon>
    </lineage>
</organism>
<dbReference type="GO" id="GO:0003700">
    <property type="term" value="F:DNA-binding transcription factor activity"/>
    <property type="evidence" value="ECO:0007669"/>
    <property type="project" value="TreeGrafter"/>
</dbReference>
<evidence type="ECO:0000256" key="1">
    <source>
        <dbReference type="ARBA" id="ARBA00023015"/>
    </source>
</evidence>
<dbReference type="PRINTS" id="PR00455">
    <property type="entry name" value="HTHTETR"/>
</dbReference>
<dbReference type="PANTHER" id="PTHR30055:SF238">
    <property type="entry name" value="MYCOFACTOCIN BIOSYNTHESIS TRANSCRIPTIONAL REGULATOR MFTR-RELATED"/>
    <property type="match status" value="1"/>
</dbReference>
<dbReference type="EMBL" id="CADCUS010000182">
    <property type="protein sequence ID" value="CAA9397333.1"/>
    <property type="molecule type" value="Genomic_DNA"/>
</dbReference>
<dbReference type="AlphaFoldDB" id="A0A6J4NTT6"/>
<dbReference type="InterPro" id="IPR009057">
    <property type="entry name" value="Homeodomain-like_sf"/>
</dbReference>
<dbReference type="InterPro" id="IPR023772">
    <property type="entry name" value="DNA-bd_HTH_TetR-type_CS"/>
</dbReference>
<accession>A0A6J4NTT6</accession>
<evidence type="ECO:0000259" key="5">
    <source>
        <dbReference type="PROSITE" id="PS50977"/>
    </source>
</evidence>
<evidence type="ECO:0000256" key="2">
    <source>
        <dbReference type="ARBA" id="ARBA00023125"/>
    </source>
</evidence>
<feature type="DNA-binding region" description="H-T-H motif" evidence="4">
    <location>
        <begin position="40"/>
        <end position="59"/>
    </location>
</feature>
<evidence type="ECO:0000256" key="4">
    <source>
        <dbReference type="PROSITE-ProRule" id="PRU00335"/>
    </source>
</evidence>
<gene>
    <name evidence="6" type="ORF">AVDCRST_MAG66-1242</name>
</gene>
<dbReference type="InterPro" id="IPR001647">
    <property type="entry name" value="HTH_TetR"/>
</dbReference>
<evidence type="ECO:0000313" key="6">
    <source>
        <dbReference type="EMBL" id="CAA9397333.1"/>
    </source>
</evidence>